<keyword evidence="11" id="KW-0418">Kinase</keyword>
<keyword evidence="9" id="KW-0479">Metal-binding</keyword>
<comment type="cofactor">
    <cofactor evidence="1">
        <name>Mg(2+)</name>
        <dbReference type="ChEBI" id="CHEBI:18420"/>
    </cofactor>
</comment>
<keyword evidence="6" id="KW-0285">Flavoprotein</keyword>
<feature type="domain" description="Riboflavin kinase" evidence="17">
    <location>
        <begin position="11"/>
        <end position="130"/>
    </location>
</feature>
<accession>A0A653A4E4</accession>
<evidence type="ECO:0000256" key="3">
    <source>
        <dbReference type="ARBA" id="ARBA00006428"/>
    </source>
</evidence>
<dbReference type="EC" id="2.7.1.161" evidence="4"/>
<evidence type="ECO:0000256" key="1">
    <source>
        <dbReference type="ARBA" id="ARBA00001946"/>
    </source>
</evidence>
<evidence type="ECO:0000256" key="10">
    <source>
        <dbReference type="ARBA" id="ARBA00022741"/>
    </source>
</evidence>
<dbReference type="PANTHER" id="PTHR40706">
    <property type="entry name" value="RIBOFLAVIN KINASE"/>
    <property type="match status" value="1"/>
</dbReference>
<evidence type="ECO:0000256" key="8">
    <source>
        <dbReference type="ARBA" id="ARBA00022679"/>
    </source>
</evidence>
<dbReference type="InterPro" id="IPR023465">
    <property type="entry name" value="Riboflavin_kinase_dom_sf"/>
</dbReference>
<sequence>MAAIWTLTGRIVSGVGQAAFFTRLDWVQEQCEAKLGFRPYPGTLNIESDQESEALLAAIMDAEAIVLEPPDPQFCVGRVLPAHIGGIEAALIIPEERVNVHGSRVFEIMAPVGIKDALHLDDGDRVEVVVRAPRDDDARGSAV</sequence>
<keyword evidence="8" id="KW-0808">Transferase</keyword>
<dbReference type="Gene3D" id="2.40.30.30">
    <property type="entry name" value="Riboflavin kinase-like"/>
    <property type="match status" value="1"/>
</dbReference>
<organism evidence="18">
    <name type="scientific">Uncultured Desulfatiglans sp</name>
    <dbReference type="NCBI Taxonomy" id="1748965"/>
    <lineage>
        <taxon>Bacteria</taxon>
        <taxon>Pseudomonadati</taxon>
        <taxon>Thermodesulfobacteriota</taxon>
        <taxon>Desulfobacteria</taxon>
        <taxon>Desulfatiglandales</taxon>
        <taxon>Desulfatiglandaceae</taxon>
        <taxon>Desulfatiglans</taxon>
        <taxon>environmental samples</taxon>
    </lineage>
</organism>
<evidence type="ECO:0000256" key="11">
    <source>
        <dbReference type="ARBA" id="ARBA00022777"/>
    </source>
</evidence>
<dbReference type="GO" id="GO:0046872">
    <property type="term" value="F:metal ion binding"/>
    <property type="evidence" value="ECO:0007669"/>
    <property type="project" value="UniProtKB-KW"/>
</dbReference>
<evidence type="ECO:0000256" key="13">
    <source>
        <dbReference type="ARBA" id="ARBA00029789"/>
    </source>
</evidence>
<dbReference type="InterPro" id="IPR023602">
    <property type="entry name" value="Riboflavin_kinase_CTP-dep"/>
</dbReference>
<dbReference type="UniPathway" id="UPA00276">
    <property type="reaction ID" value="UER00929"/>
</dbReference>
<evidence type="ECO:0000256" key="15">
    <source>
        <dbReference type="ARBA" id="ARBA00033116"/>
    </source>
</evidence>
<keyword evidence="7" id="KW-0288">FMN</keyword>
<reference evidence="18" key="1">
    <citation type="submission" date="2018-07" db="EMBL/GenBank/DDBJ databases">
        <authorList>
            <consortium name="Genoscope - CEA"/>
            <person name="William W."/>
        </authorList>
    </citation>
    <scope>NUCLEOTIDE SEQUENCE</scope>
    <source>
        <strain evidence="18">IK1</strain>
    </source>
</reference>
<evidence type="ECO:0000256" key="5">
    <source>
        <dbReference type="ARBA" id="ARBA00017394"/>
    </source>
</evidence>
<dbReference type="EMBL" id="UPXX01000015">
    <property type="protein sequence ID" value="VBB42808.1"/>
    <property type="molecule type" value="Genomic_DNA"/>
</dbReference>
<keyword evidence="10" id="KW-0547">Nucleotide-binding</keyword>
<evidence type="ECO:0000256" key="4">
    <source>
        <dbReference type="ARBA" id="ARBA00011987"/>
    </source>
</evidence>
<comment type="catalytic activity">
    <reaction evidence="16">
        <text>riboflavin + CTP = CDP + FMN + H(+)</text>
        <dbReference type="Rhea" id="RHEA:25021"/>
        <dbReference type="ChEBI" id="CHEBI:15378"/>
        <dbReference type="ChEBI" id="CHEBI:37563"/>
        <dbReference type="ChEBI" id="CHEBI:57986"/>
        <dbReference type="ChEBI" id="CHEBI:58069"/>
        <dbReference type="ChEBI" id="CHEBI:58210"/>
        <dbReference type="EC" id="2.7.1.161"/>
    </reaction>
</comment>
<evidence type="ECO:0000256" key="6">
    <source>
        <dbReference type="ARBA" id="ARBA00022630"/>
    </source>
</evidence>
<dbReference type="GO" id="GO:0009398">
    <property type="term" value="P:FMN biosynthetic process"/>
    <property type="evidence" value="ECO:0007669"/>
    <property type="project" value="UniProtKB-UniPathway"/>
</dbReference>
<gene>
    <name evidence="18" type="ORF">TRIP_B220056</name>
</gene>
<name>A0A653A4E4_UNCDX</name>
<evidence type="ECO:0000259" key="17">
    <source>
        <dbReference type="Pfam" id="PF01982"/>
    </source>
</evidence>
<keyword evidence="12" id="KW-0460">Magnesium</keyword>
<dbReference type="GO" id="GO:0008531">
    <property type="term" value="F:riboflavin kinase activity"/>
    <property type="evidence" value="ECO:0007669"/>
    <property type="project" value="InterPro"/>
</dbReference>
<dbReference type="PANTHER" id="PTHR40706:SF1">
    <property type="entry name" value="RIBOFLAVIN KINASE"/>
    <property type="match status" value="1"/>
</dbReference>
<evidence type="ECO:0000256" key="12">
    <source>
        <dbReference type="ARBA" id="ARBA00022842"/>
    </source>
</evidence>
<protein>
    <recommendedName>
        <fullName evidence="5">Riboflavin kinase</fullName>
        <ecNumber evidence="4">2.7.1.161</ecNumber>
    </recommendedName>
    <alternativeName>
        <fullName evidence="14">CTP-dependent riboflavin kinase</fullName>
    </alternativeName>
    <alternativeName>
        <fullName evidence="15">CTP:riboflavin 5'-phosphotransferase</fullName>
    </alternativeName>
    <alternativeName>
        <fullName evidence="13">Flavokinase</fullName>
    </alternativeName>
</protein>
<dbReference type="AlphaFoldDB" id="A0A653A4E4"/>
<dbReference type="InterPro" id="IPR039063">
    <property type="entry name" value="RibK_CTP-dep"/>
</dbReference>
<comment type="pathway">
    <text evidence="2">Cofactor biosynthesis; FMN biosynthesis; FMN from riboflavin (CTP route): step 1/1.</text>
</comment>
<evidence type="ECO:0000313" key="18">
    <source>
        <dbReference type="EMBL" id="VBB42808.1"/>
    </source>
</evidence>
<evidence type="ECO:0000256" key="16">
    <source>
        <dbReference type="ARBA" id="ARBA00047857"/>
    </source>
</evidence>
<evidence type="ECO:0000256" key="9">
    <source>
        <dbReference type="ARBA" id="ARBA00022723"/>
    </source>
</evidence>
<proteinExistence type="inferred from homology"/>
<dbReference type="GO" id="GO:0009231">
    <property type="term" value="P:riboflavin biosynthetic process"/>
    <property type="evidence" value="ECO:0007669"/>
    <property type="project" value="InterPro"/>
</dbReference>
<dbReference type="GO" id="GO:0000166">
    <property type="term" value="F:nucleotide binding"/>
    <property type="evidence" value="ECO:0007669"/>
    <property type="project" value="UniProtKB-KW"/>
</dbReference>
<dbReference type="Pfam" id="PF01982">
    <property type="entry name" value="CTP-dep_RFKase"/>
    <property type="match status" value="1"/>
</dbReference>
<comment type="similarity">
    <text evidence="3">Belongs to the archaeal riboflavin kinase family.</text>
</comment>
<dbReference type="SUPFAM" id="SSF82114">
    <property type="entry name" value="Riboflavin kinase-like"/>
    <property type="match status" value="1"/>
</dbReference>
<evidence type="ECO:0000256" key="2">
    <source>
        <dbReference type="ARBA" id="ARBA00005219"/>
    </source>
</evidence>
<evidence type="ECO:0000256" key="7">
    <source>
        <dbReference type="ARBA" id="ARBA00022643"/>
    </source>
</evidence>
<evidence type="ECO:0000256" key="14">
    <source>
        <dbReference type="ARBA" id="ARBA00030544"/>
    </source>
</evidence>